<dbReference type="EnsemblPlants" id="AVESA.00010b.r2.1AG0030810.1">
    <property type="protein sequence ID" value="AVESA.00010b.r2.1AG0030810.1.CDS.1"/>
    <property type="gene ID" value="AVESA.00010b.r2.1AG0030810"/>
</dbReference>
<name>A0ACD5TCM8_AVESA</name>
<protein>
    <submittedName>
        <fullName evidence="1">Uncharacterized protein</fullName>
    </submittedName>
</protein>
<dbReference type="Proteomes" id="UP001732700">
    <property type="component" value="Chromosome 1A"/>
</dbReference>
<sequence length="427" mass="46802">MWKPFLARSLRSVLGGRRRHAVPPDGADRIFSRAYTGREPKVGGGGGGEGRLRSNRHHKQQRPHLYVVLRDWKEKQDVYSFNKLRLDGALEDMNGGGTSEGDGMEKGSAQNLRRLPEPILRIGSRGIGTHARIHALGSNIVVTGNRLTLVYGTDTGELDIVGQDLPDELRWHYDAVAAGGKLHALHAPFYLWEAPKPVESGYDDGFDDEDETEGWTWTWDDCRSPTPMPTSAGASYELAAHAVHPDGRTVFVSFDRLSDARAHHTFSLDTQSGEWTHRGNWRLPFHHQGHYDGDLEAWVGLAALGTGGGSRYYHLSSCDVPDLAGGSKPPPPACRLGREKLTLCKAHLTATAHSPVLVHTGHGRLCIVEAAPLERASADDRSGILRVTMFRPKYAKNGELAIAATPKAARSYLISGATSFEGLAFWM</sequence>
<proteinExistence type="predicted"/>
<reference evidence="1" key="2">
    <citation type="submission" date="2025-09" db="UniProtKB">
        <authorList>
            <consortium name="EnsemblPlants"/>
        </authorList>
    </citation>
    <scope>IDENTIFICATION</scope>
</reference>
<evidence type="ECO:0000313" key="2">
    <source>
        <dbReference type="Proteomes" id="UP001732700"/>
    </source>
</evidence>
<reference evidence="1" key="1">
    <citation type="submission" date="2021-05" db="EMBL/GenBank/DDBJ databases">
        <authorList>
            <person name="Scholz U."/>
            <person name="Mascher M."/>
            <person name="Fiebig A."/>
        </authorList>
    </citation>
    <scope>NUCLEOTIDE SEQUENCE [LARGE SCALE GENOMIC DNA]</scope>
</reference>
<keyword evidence="2" id="KW-1185">Reference proteome</keyword>
<accession>A0ACD5TCM8</accession>
<evidence type="ECO:0000313" key="1">
    <source>
        <dbReference type="EnsemblPlants" id="AVESA.00010b.r2.1AG0030810.1.CDS.1"/>
    </source>
</evidence>
<organism evidence="1 2">
    <name type="scientific">Avena sativa</name>
    <name type="common">Oat</name>
    <dbReference type="NCBI Taxonomy" id="4498"/>
    <lineage>
        <taxon>Eukaryota</taxon>
        <taxon>Viridiplantae</taxon>
        <taxon>Streptophyta</taxon>
        <taxon>Embryophyta</taxon>
        <taxon>Tracheophyta</taxon>
        <taxon>Spermatophyta</taxon>
        <taxon>Magnoliopsida</taxon>
        <taxon>Liliopsida</taxon>
        <taxon>Poales</taxon>
        <taxon>Poaceae</taxon>
        <taxon>BOP clade</taxon>
        <taxon>Pooideae</taxon>
        <taxon>Poodae</taxon>
        <taxon>Poeae</taxon>
        <taxon>Poeae Chloroplast Group 1 (Aveneae type)</taxon>
        <taxon>Aveninae</taxon>
        <taxon>Avena</taxon>
    </lineage>
</organism>